<evidence type="ECO:0000256" key="5">
    <source>
        <dbReference type="ARBA" id="ARBA00022833"/>
    </source>
</evidence>
<reference evidence="10 11" key="1">
    <citation type="submission" date="2020-10" db="EMBL/GenBank/DDBJ databases">
        <title>Pygocentrus nattereri (red-bellied piranha) genome, fPygNat1, primary haplotype.</title>
        <authorList>
            <person name="Myers G."/>
            <person name="Meyer A."/>
            <person name="Karagic N."/>
            <person name="Pippel M."/>
            <person name="Winkler S."/>
            <person name="Tracey A."/>
            <person name="Wood J."/>
            <person name="Formenti G."/>
            <person name="Howe K."/>
            <person name="Fedrigo O."/>
            <person name="Jarvis E.D."/>
        </authorList>
    </citation>
    <scope>NUCLEOTIDE SEQUENCE [LARGE SCALE GENOMIC DNA]</scope>
</reference>
<evidence type="ECO:0000256" key="2">
    <source>
        <dbReference type="ARBA" id="ARBA00022723"/>
    </source>
</evidence>
<dbReference type="GeneTree" id="ENSGT01150000286941"/>
<dbReference type="Ensembl" id="ENSPNAT00000042586.1">
    <property type="protein sequence ID" value="ENSPNAP00000081201.1"/>
    <property type="gene ID" value="ENSPNAG00000036345.1"/>
</dbReference>
<feature type="region of interest" description="Disordered" evidence="7">
    <location>
        <begin position="1"/>
        <end position="107"/>
    </location>
</feature>
<dbReference type="InterPro" id="IPR017455">
    <property type="entry name" value="Znf_FYVE-rel"/>
</dbReference>
<feature type="domain" description="C2H2-type" evidence="8">
    <location>
        <begin position="394"/>
        <end position="421"/>
    </location>
</feature>
<name>A0AAR2M3B2_PYGNA</name>
<dbReference type="FunFam" id="3.30.160.60:FF:000135">
    <property type="entry name" value="Zinc finger protein 358"/>
    <property type="match status" value="1"/>
</dbReference>
<dbReference type="Gene3D" id="3.30.160.60">
    <property type="entry name" value="Classic Zinc Finger"/>
    <property type="match status" value="7"/>
</dbReference>
<evidence type="ECO:0000313" key="10">
    <source>
        <dbReference type="Ensembl" id="ENSPNAP00000081201.1"/>
    </source>
</evidence>
<evidence type="ECO:0000313" key="11">
    <source>
        <dbReference type="Proteomes" id="UP001501920"/>
    </source>
</evidence>
<feature type="domain" description="C2H2-type" evidence="8">
    <location>
        <begin position="366"/>
        <end position="393"/>
    </location>
</feature>
<keyword evidence="2" id="KW-0479">Metal-binding</keyword>
<sequence length="473" mass="52428">MEEESSLTLHCYSDPDPEDTPDQQSIRDVEQDGAGAQPEGEPEPENTDEEEEGVSSVNPECEAEESSVFILDSVGQSEQQDSVQDVEQDGGSLSLQCNTDPDPTESVESSCTAAAQTPLKTCSVRLEDCRGTLTAEDGDLTPPGSGDRVPSEEHTEEPLHSCSDCGETFTSRDFLSHHRRTHTAASDQGTFRRESTHCTVLKSEDPPVPQRCSRCCVKFHCPFCPPAVYKPRHDAYSVNKHLQCHLKHAVRQRGYIICMCHLGCRPRGHFHCPICGSTVIRKNDAQSHIGSCRGNGVKPPAERRAGETPHLCPHCGKILKSKRNLVHHQRIHTGEKPYLCASCGKQFSSLCSFSVHQVTHSGERPHHCSACGKRFKRKSECLIHQRRHSGEKPYLCATCGKQLSSRKTLSAHQKTHSGERPHRCLTCGKSFTLKSSLTAHRGTHTRPYDCPQCGKSFARSDNLRAHQRTHTKD</sequence>
<dbReference type="FunFam" id="3.30.160.60:FF:000122">
    <property type="entry name" value="Zinc finger protein 568"/>
    <property type="match status" value="1"/>
</dbReference>
<keyword evidence="3" id="KW-0677">Repeat</keyword>
<dbReference type="InterPro" id="IPR013087">
    <property type="entry name" value="Znf_C2H2_type"/>
</dbReference>
<evidence type="ECO:0000256" key="1">
    <source>
        <dbReference type="ARBA" id="ARBA00006991"/>
    </source>
</evidence>
<feature type="compositionally biased region" description="Polar residues" evidence="7">
    <location>
        <begin position="93"/>
        <end position="107"/>
    </location>
</feature>
<dbReference type="PROSITE" id="PS50157">
    <property type="entry name" value="ZINC_FINGER_C2H2_2"/>
    <property type="match status" value="7"/>
</dbReference>
<feature type="region of interest" description="Disordered" evidence="7">
    <location>
        <begin position="133"/>
        <end position="162"/>
    </location>
</feature>
<dbReference type="PROSITE" id="PS50178">
    <property type="entry name" value="ZF_FYVE"/>
    <property type="match status" value="1"/>
</dbReference>
<dbReference type="PROSITE" id="PS00028">
    <property type="entry name" value="ZINC_FINGER_C2H2_1"/>
    <property type="match status" value="7"/>
</dbReference>
<comment type="similarity">
    <text evidence="1">Belongs to the krueppel C2H2-type zinc-finger protein family.</text>
</comment>
<dbReference type="PANTHER" id="PTHR24408">
    <property type="entry name" value="ZINC FINGER PROTEIN"/>
    <property type="match status" value="1"/>
</dbReference>
<feature type="compositionally biased region" description="Acidic residues" evidence="7">
    <location>
        <begin position="40"/>
        <end position="53"/>
    </location>
</feature>
<dbReference type="AlphaFoldDB" id="A0AAR2M3B2"/>
<dbReference type="Pfam" id="PF00096">
    <property type="entry name" value="zf-C2H2"/>
    <property type="match status" value="5"/>
</dbReference>
<keyword evidence="11" id="KW-1185">Reference proteome</keyword>
<dbReference type="SUPFAM" id="SSF57667">
    <property type="entry name" value="beta-beta-alpha zinc fingers"/>
    <property type="match status" value="5"/>
</dbReference>
<feature type="compositionally biased region" description="Basic and acidic residues" evidence="7">
    <location>
        <begin position="149"/>
        <end position="159"/>
    </location>
</feature>
<evidence type="ECO:0000259" key="9">
    <source>
        <dbReference type="PROSITE" id="PS50178"/>
    </source>
</evidence>
<dbReference type="SMART" id="SM00355">
    <property type="entry name" value="ZnF_C2H2"/>
    <property type="match status" value="9"/>
</dbReference>
<dbReference type="GO" id="GO:0008270">
    <property type="term" value="F:zinc ion binding"/>
    <property type="evidence" value="ECO:0007669"/>
    <property type="project" value="UniProtKB-KW"/>
</dbReference>
<dbReference type="InterPro" id="IPR036236">
    <property type="entry name" value="Znf_C2H2_sf"/>
</dbReference>
<evidence type="ECO:0000256" key="4">
    <source>
        <dbReference type="ARBA" id="ARBA00022771"/>
    </source>
</evidence>
<protein>
    <submittedName>
        <fullName evidence="10">Uncharacterized protein</fullName>
    </submittedName>
</protein>
<feature type="domain" description="FYVE-type" evidence="9">
    <location>
        <begin position="340"/>
        <end position="404"/>
    </location>
</feature>
<feature type="domain" description="C2H2-type" evidence="8">
    <location>
        <begin position="310"/>
        <end position="337"/>
    </location>
</feature>
<evidence type="ECO:0000256" key="7">
    <source>
        <dbReference type="SAM" id="MobiDB-lite"/>
    </source>
</evidence>
<dbReference type="FunFam" id="3.30.160.60:FF:000100">
    <property type="entry name" value="Zinc finger 45-like"/>
    <property type="match status" value="1"/>
</dbReference>
<feature type="domain" description="C2H2-type" evidence="8">
    <location>
        <begin position="338"/>
        <end position="365"/>
    </location>
</feature>
<feature type="domain" description="C2H2-type" evidence="8">
    <location>
        <begin position="422"/>
        <end position="449"/>
    </location>
</feature>
<reference evidence="10" key="3">
    <citation type="submission" date="2025-09" db="UniProtKB">
        <authorList>
            <consortium name="Ensembl"/>
        </authorList>
    </citation>
    <scope>IDENTIFICATION</scope>
</reference>
<feature type="domain" description="C2H2-type" evidence="8">
    <location>
        <begin position="160"/>
        <end position="187"/>
    </location>
</feature>
<accession>A0AAR2M3B2</accession>
<keyword evidence="5" id="KW-0862">Zinc</keyword>
<feature type="domain" description="C2H2-type" evidence="8">
    <location>
        <begin position="448"/>
        <end position="473"/>
    </location>
</feature>
<dbReference type="GO" id="GO:0043565">
    <property type="term" value="F:sequence-specific DNA binding"/>
    <property type="evidence" value="ECO:0007669"/>
    <property type="project" value="TreeGrafter"/>
</dbReference>
<evidence type="ECO:0000256" key="3">
    <source>
        <dbReference type="ARBA" id="ARBA00022737"/>
    </source>
</evidence>
<evidence type="ECO:0000259" key="8">
    <source>
        <dbReference type="PROSITE" id="PS50157"/>
    </source>
</evidence>
<proteinExistence type="inferred from homology"/>
<dbReference type="GO" id="GO:0005634">
    <property type="term" value="C:nucleus"/>
    <property type="evidence" value="ECO:0007669"/>
    <property type="project" value="TreeGrafter"/>
</dbReference>
<evidence type="ECO:0000256" key="6">
    <source>
        <dbReference type="PROSITE-ProRule" id="PRU00042"/>
    </source>
</evidence>
<keyword evidence="4 6" id="KW-0863">Zinc-finger</keyword>
<feature type="compositionally biased region" description="Low complexity" evidence="7">
    <location>
        <begin position="72"/>
        <end position="91"/>
    </location>
</feature>
<dbReference type="Proteomes" id="UP001501920">
    <property type="component" value="Chromosome 12"/>
</dbReference>
<dbReference type="GO" id="GO:0000981">
    <property type="term" value="F:DNA-binding transcription factor activity, RNA polymerase II-specific"/>
    <property type="evidence" value="ECO:0007669"/>
    <property type="project" value="TreeGrafter"/>
</dbReference>
<dbReference type="PANTHER" id="PTHR24408:SF58">
    <property type="entry name" value="TRANSCRIPTION FACTOR (TFIIIA), PUTATIVE (AFU_ORTHOLOGUE AFUA_1G05150)-RELATED"/>
    <property type="match status" value="1"/>
</dbReference>
<dbReference type="FunFam" id="3.30.160.60:FF:002343">
    <property type="entry name" value="Zinc finger protein 33A"/>
    <property type="match status" value="3"/>
</dbReference>
<reference evidence="10" key="2">
    <citation type="submission" date="2025-08" db="UniProtKB">
        <authorList>
            <consortium name="Ensembl"/>
        </authorList>
    </citation>
    <scope>IDENTIFICATION</scope>
</reference>
<organism evidence="10 11">
    <name type="scientific">Pygocentrus nattereri</name>
    <name type="common">Red-bellied piranha</name>
    <dbReference type="NCBI Taxonomy" id="42514"/>
    <lineage>
        <taxon>Eukaryota</taxon>
        <taxon>Metazoa</taxon>
        <taxon>Chordata</taxon>
        <taxon>Craniata</taxon>
        <taxon>Vertebrata</taxon>
        <taxon>Euteleostomi</taxon>
        <taxon>Actinopterygii</taxon>
        <taxon>Neopterygii</taxon>
        <taxon>Teleostei</taxon>
        <taxon>Ostariophysi</taxon>
        <taxon>Characiformes</taxon>
        <taxon>Characoidei</taxon>
        <taxon>Pygocentrus</taxon>
    </lineage>
</organism>